<evidence type="ECO:0000313" key="3">
    <source>
        <dbReference type="Proteomes" id="UP000229385"/>
    </source>
</evidence>
<dbReference type="SUPFAM" id="SSF69754">
    <property type="entry name" value="Ribosome binding protein Y (YfiA homologue)"/>
    <property type="match status" value="1"/>
</dbReference>
<keyword evidence="1" id="KW-0810">Translation regulation</keyword>
<dbReference type="Gene3D" id="3.30.160.100">
    <property type="entry name" value="Ribosome hibernation promotion factor-like"/>
    <property type="match status" value="1"/>
</dbReference>
<dbReference type="GO" id="GO:0043024">
    <property type="term" value="F:ribosomal small subunit binding"/>
    <property type="evidence" value="ECO:0007669"/>
    <property type="project" value="TreeGrafter"/>
</dbReference>
<protein>
    <submittedName>
        <fullName evidence="2">Ribosomal subunit interface protein</fullName>
    </submittedName>
</protein>
<dbReference type="Pfam" id="PF02482">
    <property type="entry name" value="Ribosomal_S30AE"/>
    <property type="match status" value="1"/>
</dbReference>
<dbReference type="EMBL" id="PFWU01000001">
    <property type="protein sequence ID" value="PJA46403.1"/>
    <property type="molecule type" value="Genomic_DNA"/>
</dbReference>
<organism evidence="2 3">
    <name type="scientific">Candidatus Uhrbacteria bacterium CG_4_9_14_3_um_filter_50_9</name>
    <dbReference type="NCBI Taxonomy" id="1975035"/>
    <lineage>
        <taxon>Bacteria</taxon>
        <taxon>Candidatus Uhriibacteriota</taxon>
    </lineage>
</organism>
<evidence type="ECO:0000313" key="2">
    <source>
        <dbReference type="EMBL" id="PJA46403.1"/>
    </source>
</evidence>
<dbReference type="InterPro" id="IPR003489">
    <property type="entry name" value="RHF/RaiA"/>
</dbReference>
<dbReference type="NCBIfam" id="TIGR00741">
    <property type="entry name" value="yfiA"/>
    <property type="match status" value="1"/>
</dbReference>
<dbReference type="InterPro" id="IPR036567">
    <property type="entry name" value="RHF-like"/>
</dbReference>
<dbReference type="InterPro" id="IPR050574">
    <property type="entry name" value="HPF/YfiA_ribosome-assoc"/>
</dbReference>
<dbReference type="PANTHER" id="PTHR33231">
    <property type="entry name" value="30S RIBOSOMAL PROTEIN"/>
    <property type="match status" value="1"/>
</dbReference>
<dbReference type="Proteomes" id="UP000229385">
    <property type="component" value="Unassembled WGS sequence"/>
</dbReference>
<reference evidence="3" key="1">
    <citation type="submission" date="2017-09" db="EMBL/GenBank/DDBJ databases">
        <title>Depth-based differentiation of microbial function through sediment-hosted aquifers and enrichment of novel symbionts in the deep terrestrial subsurface.</title>
        <authorList>
            <person name="Probst A.J."/>
            <person name="Ladd B."/>
            <person name="Jarett J.K."/>
            <person name="Geller-Mcgrath D.E."/>
            <person name="Sieber C.M.K."/>
            <person name="Emerson J.B."/>
            <person name="Anantharaman K."/>
            <person name="Thomas B.C."/>
            <person name="Malmstrom R."/>
            <person name="Stieglmeier M."/>
            <person name="Klingl A."/>
            <person name="Woyke T."/>
            <person name="Ryan C.M."/>
            <person name="Banfield J.F."/>
        </authorList>
    </citation>
    <scope>NUCLEOTIDE SEQUENCE [LARGE SCALE GENOMIC DNA]</scope>
</reference>
<gene>
    <name evidence="2" type="primary">raiA</name>
    <name evidence="2" type="ORF">CO174_00105</name>
</gene>
<accession>A0A2M7XEU8</accession>
<comment type="caution">
    <text evidence="2">The sequence shown here is derived from an EMBL/GenBank/DDBJ whole genome shotgun (WGS) entry which is preliminary data.</text>
</comment>
<sequence length="115" mass="13033">MRIVSIKGTNMALTDAIKSRIESKSVALGKLTKDFDPASELRVEVGKSTKHHAKGPYFRAEFQITVPGNDLRAVVEEENLYHAIGQARDQVRRQLKDYKNKLKDRTQRGVRPGKE</sequence>
<name>A0A2M7XEU8_9BACT</name>
<dbReference type="GO" id="GO:0045900">
    <property type="term" value="P:negative regulation of translational elongation"/>
    <property type="evidence" value="ECO:0007669"/>
    <property type="project" value="TreeGrafter"/>
</dbReference>
<proteinExistence type="predicted"/>
<dbReference type="AlphaFoldDB" id="A0A2M7XEU8"/>
<dbReference type="PANTHER" id="PTHR33231:SF1">
    <property type="entry name" value="30S RIBOSOMAL PROTEIN"/>
    <property type="match status" value="1"/>
</dbReference>
<dbReference type="GO" id="GO:0022627">
    <property type="term" value="C:cytosolic small ribosomal subunit"/>
    <property type="evidence" value="ECO:0007669"/>
    <property type="project" value="TreeGrafter"/>
</dbReference>
<evidence type="ECO:0000256" key="1">
    <source>
        <dbReference type="ARBA" id="ARBA00022845"/>
    </source>
</evidence>